<comment type="caution">
    <text evidence="2">The sequence shown here is derived from an EMBL/GenBank/DDBJ whole genome shotgun (WGS) entry which is preliminary data.</text>
</comment>
<dbReference type="EMBL" id="BMYF01000019">
    <property type="protein sequence ID" value="GHB46024.1"/>
    <property type="molecule type" value="Genomic_DNA"/>
</dbReference>
<keyword evidence="1" id="KW-0812">Transmembrane</keyword>
<dbReference type="Proteomes" id="UP000642809">
    <property type="component" value="Unassembled WGS sequence"/>
</dbReference>
<evidence type="ECO:0000256" key="1">
    <source>
        <dbReference type="SAM" id="Phobius"/>
    </source>
</evidence>
<accession>A0A8J3CYS7</accession>
<sequence>MKLSTKGIFNIFYSLIFFVLLFTSCTVDRLESQEVVYENDFSTLDLNGIVNAKLFVFHGDTLLGFFNNEETTLTINDLPGHNVVKIEVEILIHDSWDGNVNDGFNGPDFWYMKVDDKEIFRTTFSNSPCESTFCLRQSYPHNFMRQNFPKEGAIQTNLPGLCIFGAFQNYTTRYMVVQLISHTDRNVSITFGDELFQFENPNPVCDESWSINKIKVTTMVVI</sequence>
<evidence type="ECO:0000313" key="2">
    <source>
        <dbReference type="EMBL" id="GHB46024.1"/>
    </source>
</evidence>
<evidence type="ECO:0000313" key="3">
    <source>
        <dbReference type="Proteomes" id="UP000642809"/>
    </source>
</evidence>
<proteinExistence type="predicted"/>
<reference evidence="2" key="2">
    <citation type="submission" date="2020-09" db="EMBL/GenBank/DDBJ databases">
        <authorList>
            <person name="Sun Q."/>
            <person name="Kim S."/>
        </authorList>
    </citation>
    <scope>NUCLEOTIDE SEQUENCE</scope>
    <source>
        <strain evidence="2">KCTC 23224</strain>
    </source>
</reference>
<gene>
    <name evidence="2" type="ORF">GCM10008106_28710</name>
</gene>
<name>A0A8J3CYS7_9BACT</name>
<dbReference type="PROSITE" id="PS51257">
    <property type="entry name" value="PROKAR_LIPOPROTEIN"/>
    <property type="match status" value="1"/>
</dbReference>
<keyword evidence="3" id="KW-1185">Reference proteome</keyword>
<dbReference type="RefSeq" id="WP_189584075.1">
    <property type="nucleotide sequence ID" value="NZ_BMYF01000019.1"/>
</dbReference>
<reference evidence="2" key="1">
    <citation type="journal article" date="2014" name="Int. J. Syst. Evol. Microbiol.">
        <title>Complete genome sequence of Corynebacterium casei LMG S-19264T (=DSM 44701T), isolated from a smear-ripened cheese.</title>
        <authorList>
            <consortium name="US DOE Joint Genome Institute (JGI-PGF)"/>
            <person name="Walter F."/>
            <person name="Albersmeier A."/>
            <person name="Kalinowski J."/>
            <person name="Ruckert C."/>
        </authorList>
    </citation>
    <scope>NUCLEOTIDE SEQUENCE</scope>
    <source>
        <strain evidence="2">KCTC 23224</strain>
    </source>
</reference>
<dbReference type="AlphaFoldDB" id="A0A8J3CYS7"/>
<organism evidence="2 3">
    <name type="scientific">Mongoliitalea lutea</name>
    <dbReference type="NCBI Taxonomy" id="849756"/>
    <lineage>
        <taxon>Bacteria</taxon>
        <taxon>Pseudomonadati</taxon>
        <taxon>Bacteroidota</taxon>
        <taxon>Cytophagia</taxon>
        <taxon>Cytophagales</taxon>
        <taxon>Cyclobacteriaceae</taxon>
        <taxon>Mongoliitalea</taxon>
    </lineage>
</organism>
<feature type="transmembrane region" description="Helical" evidence="1">
    <location>
        <begin position="7"/>
        <end position="24"/>
    </location>
</feature>
<protein>
    <recommendedName>
        <fullName evidence="4">Lipoprotein</fullName>
    </recommendedName>
</protein>
<evidence type="ECO:0008006" key="4">
    <source>
        <dbReference type="Google" id="ProtNLM"/>
    </source>
</evidence>
<keyword evidence="1" id="KW-0472">Membrane</keyword>
<keyword evidence="1" id="KW-1133">Transmembrane helix</keyword>